<reference evidence="4 5" key="1">
    <citation type="journal article" date="2012" name="Extremophiles">
        <title>Thermotomaculum hydrothermale gen. nov., sp. nov., a novel heterotrophic thermophile within the phylum Acidobacteria from a deep-sea hydrothermal vent chimney in the Southern Okinawa Trough.</title>
        <authorList>
            <person name="Izumi H."/>
            <person name="Nunoura T."/>
            <person name="Miyazaki M."/>
            <person name="Mino S."/>
            <person name="Toki T."/>
            <person name="Takai K."/>
            <person name="Sako Y."/>
            <person name="Sawabe T."/>
            <person name="Nakagawa S."/>
        </authorList>
    </citation>
    <scope>NUCLEOTIDE SEQUENCE [LARGE SCALE GENOMIC DNA]</scope>
    <source>
        <strain evidence="4 5">AC55</strain>
    </source>
</reference>
<keyword evidence="3" id="KW-1133">Transmembrane helix</keyword>
<dbReference type="Pfam" id="PF07963">
    <property type="entry name" value="N_methyl"/>
    <property type="match status" value="1"/>
</dbReference>
<proteinExistence type="predicted"/>
<dbReference type="SUPFAM" id="SSF54523">
    <property type="entry name" value="Pili subunits"/>
    <property type="match status" value="1"/>
</dbReference>
<dbReference type="Gene3D" id="3.30.700.10">
    <property type="entry name" value="Glycoprotein, Type 4 Pilin"/>
    <property type="match status" value="1"/>
</dbReference>
<sequence>MKNKGFSLLEMLIAITIILLIGSIAVPKYLNSVNKARWIASREQLKKVAEAFDQYNLDHGYYPEYASWDEIATSDNVVVKEGLIDYIPLKDKFGQKYEGYSKKDGYLFIGHAAPGKWGIKYPKYYIKDGNFLTEEQYQELVAQEQANEEAADTQGQEGEEGATEETPAE</sequence>
<evidence type="ECO:0000256" key="2">
    <source>
        <dbReference type="SAM" id="MobiDB-lite"/>
    </source>
</evidence>
<dbReference type="GO" id="GO:0015628">
    <property type="term" value="P:protein secretion by the type II secretion system"/>
    <property type="evidence" value="ECO:0007669"/>
    <property type="project" value="InterPro"/>
</dbReference>
<evidence type="ECO:0000313" key="5">
    <source>
        <dbReference type="Proteomes" id="UP000595564"/>
    </source>
</evidence>
<gene>
    <name evidence="4" type="ORF">TTHT_1780</name>
</gene>
<dbReference type="KEGG" id="thyd:TTHT_1780"/>
<dbReference type="InterPro" id="IPR045584">
    <property type="entry name" value="Pilin-like"/>
</dbReference>
<keyword evidence="3" id="KW-0812">Transmembrane</keyword>
<keyword evidence="1" id="KW-0488">Methylation</keyword>
<evidence type="ECO:0000256" key="3">
    <source>
        <dbReference type="SAM" id="Phobius"/>
    </source>
</evidence>
<dbReference type="EMBL" id="AP017470">
    <property type="protein sequence ID" value="BBB33245.1"/>
    <property type="molecule type" value="Genomic_DNA"/>
</dbReference>
<dbReference type="GO" id="GO:0015627">
    <property type="term" value="C:type II protein secretion system complex"/>
    <property type="evidence" value="ECO:0007669"/>
    <property type="project" value="InterPro"/>
</dbReference>
<dbReference type="NCBIfam" id="TIGR02532">
    <property type="entry name" value="IV_pilin_GFxxxE"/>
    <property type="match status" value="1"/>
</dbReference>
<dbReference type="AlphaFoldDB" id="A0A7R6PYM0"/>
<dbReference type="InterPro" id="IPR000983">
    <property type="entry name" value="Bac_GSPG_pilin"/>
</dbReference>
<name>A0A7R6PYM0_9BACT</name>
<keyword evidence="3" id="KW-0472">Membrane</keyword>
<dbReference type="PRINTS" id="PR00813">
    <property type="entry name" value="BCTERIALGSPG"/>
</dbReference>
<protein>
    <submittedName>
        <fullName evidence="4">General secretion pathway protein G</fullName>
    </submittedName>
</protein>
<accession>A0A7R6PYM0</accession>
<dbReference type="PROSITE" id="PS00409">
    <property type="entry name" value="PROKAR_NTER_METHYL"/>
    <property type="match status" value="1"/>
</dbReference>
<feature type="region of interest" description="Disordered" evidence="2">
    <location>
        <begin position="141"/>
        <end position="169"/>
    </location>
</feature>
<organism evidence="4 5">
    <name type="scientific">Thermotomaculum hydrothermale</name>
    <dbReference type="NCBI Taxonomy" id="981385"/>
    <lineage>
        <taxon>Bacteria</taxon>
        <taxon>Pseudomonadati</taxon>
        <taxon>Acidobacteriota</taxon>
        <taxon>Holophagae</taxon>
        <taxon>Thermotomaculales</taxon>
        <taxon>Thermotomaculaceae</taxon>
        <taxon>Thermotomaculum</taxon>
    </lineage>
</organism>
<dbReference type="Proteomes" id="UP000595564">
    <property type="component" value="Chromosome"/>
</dbReference>
<keyword evidence="5" id="KW-1185">Reference proteome</keyword>
<evidence type="ECO:0000313" key="4">
    <source>
        <dbReference type="EMBL" id="BBB33245.1"/>
    </source>
</evidence>
<dbReference type="RefSeq" id="WP_201327550.1">
    <property type="nucleotide sequence ID" value="NZ_AP017470.1"/>
</dbReference>
<dbReference type="InterPro" id="IPR012902">
    <property type="entry name" value="N_methyl_site"/>
</dbReference>
<feature type="transmembrane region" description="Helical" evidence="3">
    <location>
        <begin position="6"/>
        <end position="27"/>
    </location>
</feature>
<evidence type="ECO:0000256" key="1">
    <source>
        <dbReference type="ARBA" id="ARBA00022481"/>
    </source>
</evidence>
<feature type="compositionally biased region" description="Acidic residues" evidence="2">
    <location>
        <begin position="146"/>
        <end position="169"/>
    </location>
</feature>